<feature type="coiled-coil region" evidence="1">
    <location>
        <begin position="1"/>
        <end position="28"/>
    </location>
</feature>
<protein>
    <submittedName>
        <fullName evidence="2">Uncharacterized protein</fullName>
    </submittedName>
</protein>
<proteinExistence type="predicted"/>
<keyword evidence="3" id="KW-1185">Reference proteome</keyword>
<organism evidence="2 3">
    <name type="scientific">Bacillus glycinifermentans</name>
    <dbReference type="NCBI Taxonomy" id="1664069"/>
    <lineage>
        <taxon>Bacteria</taxon>
        <taxon>Bacillati</taxon>
        <taxon>Bacillota</taxon>
        <taxon>Bacilli</taxon>
        <taxon>Bacillales</taxon>
        <taxon>Bacillaceae</taxon>
        <taxon>Bacillus</taxon>
    </lineage>
</organism>
<accession>A0ABU6H714</accession>
<evidence type="ECO:0000256" key="1">
    <source>
        <dbReference type="SAM" id="Coils"/>
    </source>
</evidence>
<evidence type="ECO:0000313" key="3">
    <source>
        <dbReference type="Proteomes" id="UP001341297"/>
    </source>
</evidence>
<evidence type="ECO:0000313" key="2">
    <source>
        <dbReference type="EMBL" id="MEC0486409.1"/>
    </source>
</evidence>
<keyword evidence="1" id="KW-0175">Coiled coil</keyword>
<dbReference type="RefSeq" id="WP_193787108.1">
    <property type="nucleotide sequence ID" value="NZ_CP023481.1"/>
</dbReference>
<sequence>MKEKNQDLEETIKKLNQKKIQKNSASENKALFEALFNYSDVDKRFEDVKKLTTEKGLDYAFPSCTNEKHTVSIQSELLSLESYSRKVDESRELFLNVVELAATANSVTTN</sequence>
<gene>
    <name evidence="2" type="ORF">P8828_16590</name>
</gene>
<reference evidence="2 3" key="1">
    <citation type="submission" date="2023-03" db="EMBL/GenBank/DDBJ databases">
        <title>Agriculturally important microbes genome sequencing.</title>
        <authorList>
            <person name="Dunlap C."/>
        </authorList>
    </citation>
    <scope>NUCLEOTIDE SEQUENCE [LARGE SCALE GENOMIC DNA]</scope>
    <source>
        <strain evidence="2 3">CBP-3203</strain>
    </source>
</reference>
<dbReference type="Proteomes" id="UP001341297">
    <property type="component" value="Unassembled WGS sequence"/>
</dbReference>
<comment type="caution">
    <text evidence="2">The sequence shown here is derived from an EMBL/GenBank/DDBJ whole genome shotgun (WGS) entry which is preliminary data.</text>
</comment>
<dbReference type="EMBL" id="JARRTL010000017">
    <property type="protein sequence ID" value="MEC0486409.1"/>
    <property type="molecule type" value="Genomic_DNA"/>
</dbReference>
<name>A0ABU6H714_9BACI</name>